<dbReference type="PANTHER" id="PTHR24252:SF7">
    <property type="entry name" value="HYALIN"/>
    <property type="match status" value="1"/>
</dbReference>
<gene>
    <name evidence="15 16" type="primary">LOC111598264</name>
</gene>
<evidence type="ECO:0000256" key="10">
    <source>
        <dbReference type="ARBA" id="ARBA00024195"/>
    </source>
</evidence>
<organism evidence="14 16">
    <name type="scientific">Drosophila hydei</name>
    <name type="common">Fruit fly</name>
    <dbReference type="NCBI Taxonomy" id="7224"/>
    <lineage>
        <taxon>Eukaryota</taxon>
        <taxon>Metazoa</taxon>
        <taxon>Ecdysozoa</taxon>
        <taxon>Arthropoda</taxon>
        <taxon>Hexapoda</taxon>
        <taxon>Insecta</taxon>
        <taxon>Pterygota</taxon>
        <taxon>Neoptera</taxon>
        <taxon>Endopterygota</taxon>
        <taxon>Diptera</taxon>
        <taxon>Brachycera</taxon>
        <taxon>Muscomorpha</taxon>
        <taxon>Ephydroidea</taxon>
        <taxon>Drosophilidae</taxon>
        <taxon>Drosophila</taxon>
    </lineage>
</organism>
<dbReference type="Gene3D" id="3.30.1640.30">
    <property type="match status" value="1"/>
</dbReference>
<dbReference type="InterPro" id="IPR009003">
    <property type="entry name" value="Peptidase_S1_PA"/>
</dbReference>
<feature type="chain" id="PRO_5044518193" description="CLIP domain-containing serine protease" evidence="11">
    <location>
        <begin position="22"/>
        <end position="395"/>
    </location>
</feature>
<evidence type="ECO:0000259" key="13">
    <source>
        <dbReference type="PROSITE" id="PS51888"/>
    </source>
</evidence>
<dbReference type="InterPro" id="IPR022700">
    <property type="entry name" value="CLIP"/>
</dbReference>
<dbReference type="SMART" id="SM00020">
    <property type="entry name" value="Tryp_SPc"/>
    <property type="match status" value="1"/>
</dbReference>
<dbReference type="CDD" id="cd00190">
    <property type="entry name" value="Tryp_SPc"/>
    <property type="match status" value="1"/>
</dbReference>
<keyword evidence="8" id="KW-1015">Disulfide bond</keyword>
<protein>
    <recommendedName>
        <fullName evidence="11">CLIP domain-containing serine protease</fullName>
        <ecNumber evidence="11">3.4.21.-</ecNumber>
    </recommendedName>
</protein>
<keyword evidence="7" id="KW-0865">Zymogen</keyword>
<feature type="domain" description="Peptidase S1" evidence="12">
    <location>
        <begin position="143"/>
        <end position="395"/>
    </location>
</feature>
<evidence type="ECO:0000259" key="12">
    <source>
        <dbReference type="PROSITE" id="PS50240"/>
    </source>
</evidence>
<dbReference type="PROSITE" id="PS50240">
    <property type="entry name" value="TRYPSIN_DOM"/>
    <property type="match status" value="1"/>
</dbReference>
<evidence type="ECO:0000256" key="11">
    <source>
        <dbReference type="RuleBase" id="RU366078"/>
    </source>
</evidence>
<sequence length="395" mass="44366">MQLFISSLGLILLAMPALVLSQTTNNRCYTPDGESGNCIPYQQCQFVKDVQNRYGRNVPRSIQNQIRQMFCSVENQSGIHLCCRNSPEIIAQSANNPSRDSLTNTKAPLSTRQTNANLRRIDARGMALLDSVKDCGKKANTKLSGGDITKIGEFPWIVLLKYETFGRPFLCGGSLISDRFVLTAAHCAQEDNLPIQVRMGEHNLDTEMDCQFLGGRRRECLPPYEEYGIEDIRVHPNYMVNNINNDIALIKLDRAVQFKSHIKPVCLPIDRQSKDISYDQSFFISGWGRTQDNKPSSVLLKAVIRREDLNVCRNFYPGAPISENHICAVGDGILHTCRGDSGGPLFFRHAFKNTVRYVQYGIVSYGGSRCGKRENQPGVFASVLDMLPWITQNVY</sequence>
<dbReference type="OrthoDB" id="547031at2759"/>
<dbReference type="RefSeq" id="XP_023169209.2">
    <property type="nucleotide sequence ID" value="XM_023313441.2"/>
</dbReference>
<feature type="domain" description="Clip" evidence="13">
    <location>
        <begin position="27"/>
        <end position="83"/>
    </location>
</feature>
<dbReference type="Pfam" id="PF00089">
    <property type="entry name" value="Trypsin"/>
    <property type="match status" value="1"/>
</dbReference>
<dbReference type="InterPro" id="IPR038565">
    <property type="entry name" value="CLIP_sf"/>
</dbReference>
<evidence type="ECO:0000313" key="16">
    <source>
        <dbReference type="RefSeq" id="XP_023169209.2"/>
    </source>
</evidence>
<keyword evidence="11" id="KW-0964">Secreted</keyword>
<dbReference type="SMART" id="SM00680">
    <property type="entry name" value="CLIP"/>
    <property type="match status" value="1"/>
</dbReference>
<dbReference type="KEGG" id="dhe:111598264"/>
<keyword evidence="3 11" id="KW-0732">Signal</keyword>
<dbReference type="GO" id="GO:0006508">
    <property type="term" value="P:proteolysis"/>
    <property type="evidence" value="ECO:0007669"/>
    <property type="project" value="UniProtKB-KW"/>
</dbReference>
<evidence type="ECO:0000256" key="3">
    <source>
        <dbReference type="ARBA" id="ARBA00022729"/>
    </source>
</evidence>
<reference evidence="15 16" key="1">
    <citation type="submission" date="2025-04" db="UniProtKB">
        <authorList>
            <consortium name="RefSeq"/>
        </authorList>
    </citation>
    <scope>IDENTIFICATION</scope>
    <source>
        <strain evidence="15 16">15085-1641.00</strain>
        <tissue evidence="15 16">Whole body</tissue>
    </source>
</reference>
<evidence type="ECO:0000256" key="1">
    <source>
        <dbReference type="ARBA" id="ARBA00022670"/>
    </source>
</evidence>
<dbReference type="PROSITE" id="PS51888">
    <property type="entry name" value="CLIP"/>
    <property type="match status" value="1"/>
</dbReference>
<dbReference type="Gene3D" id="2.40.10.10">
    <property type="entry name" value="Trypsin-like serine proteases"/>
    <property type="match status" value="2"/>
</dbReference>
<comment type="similarity">
    <text evidence="10 11">Belongs to the peptidase S1 family. CLIP subfamily.</text>
</comment>
<keyword evidence="2" id="KW-0479">Metal-binding</keyword>
<dbReference type="OMA" id="EDIRVHP"/>
<evidence type="ECO:0000256" key="9">
    <source>
        <dbReference type="ARBA" id="ARBA00023180"/>
    </source>
</evidence>
<dbReference type="Pfam" id="PF12032">
    <property type="entry name" value="CLIP"/>
    <property type="match status" value="1"/>
</dbReference>
<dbReference type="GO" id="GO:0004252">
    <property type="term" value="F:serine-type endopeptidase activity"/>
    <property type="evidence" value="ECO:0007669"/>
    <property type="project" value="UniProtKB-UniRule"/>
</dbReference>
<keyword evidence="6" id="KW-0106">Calcium</keyword>
<feature type="signal peptide" evidence="11">
    <location>
        <begin position="1"/>
        <end position="21"/>
    </location>
</feature>
<dbReference type="GO" id="GO:0046872">
    <property type="term" value="F:metal ion binding"/>
    <property type="evidence" value="ECO:0007669"/>
    <property type="project" value="UniProtKB-KW"/>
</dbReference>
<dbReference type="SUPFAM" id="SSF50494">
    <property type="entry name" value="Trypsin-like serine proteases"/>
    <property type="match status" value="1"/>
</dbReference>
<dbReference type="InterPro" id="IPR001314">
    <property type="entry name" value="Peptidase_S1A"/>
</dbReference>
<keyword evidence="14" id="KW-1185">Reference proteome</keyword>
<evidence type="ECO:0000313" key="14">
    <source>
        <dbReference type="Proteomes" id="UP000504633"/>
    </source>
</evidence>
<comment type="domain">
    <text evidence="11">The clip domain consists of 35-55 residues which are 'knitted' together usually by 3 conserved disulfide bonds forming a clip-like compact structure.</text>
</comment>
<dbReference type="PROSITE" id="PS00134">
    <property type="entry name" value="TRYPSIN_HIS"/>
    <property type="match status" value="1"/>
</dbReference>
<keyword evidence="4 11" id="KW-0378">Hydrolase</keyword>
<dbReference type="GO" id="GO:0005576">
    <property type="term" value="C:extracellular region"/>
    <property type="evidence" value="ECO:0007669"/>
    <property type="project" value="UniProtKB-SubCell"/>
</dbReference>
<dbReference type="PRINTS" id="PR00722">
    <property type="entry name" value="CHYMOTRYPSIN"/>
</dbReference>
<proteinExistence type="inferred from homology"/>
<dbReference type="InterPro" id="IPR018114">
    <property type="entry name" value="TRYPSIN_HIS"/>
</dbReference>
<keyword evidence="5 11" id="KW-0720">Serine protease</keyword>
<evidence type="ECO:0000256" key="6">
    <source>
        <dbReference type="ARBA" id="ARBA00022837"/>
    </source>
</evidence>
<evidence type="ECO:0000256" key="7">
    <source>
        <dbReference type="ARBA" id="ARBA00023145"/>
    </source>
</evidence>
<dbReference type="RefSeq" id="XP_023169208.2">
    <property type="nucleotide sequence ID" value="XM_023313440.2"/>
</dbReference>
<dbReference type="InterPro" id="IPR001254">
    <property type="entry name" value="Trypsin_dom"/>
</dbReference>
<keyword evidence="1 11" id="KW-0645">Protease</keyword>
<dbReference type="Proteomes" id="UP000504633">
    <property type="component" value="Unplaced"/>
</dbReference>
<accession>A0A6J1LS99</accession>
<evidence type="ECO:0000313" key="15">
    <source>
        <dbReference type="RefSeq" id="XP_023169208.2"/>
    </source>
</evidence>
<comment type="subcellular location">
    <subcellularLocation>
        <location evidence="11">Secreted</location>
    </subcellularLocation>
</comment>
<dbReference type="InterPro" id="IPR043504">
    <property type="entry name" value="Peptidase_S1_PA_chymotrypsin"/>
</dbReference>
<dbReference type="EC" id="3.4.21.-" evidence="11"/>
<evidence type="ECO:0000256" key="4">
    <source>
        <dbReference type="ARBA" id="ARBA00022801"/>
    </source>
</evidence>
<dbReference type="FunFam" id="2.40.10.10:FF:000028">
    <property type="entry name" value="Serine protease easter"/>
    <property type="match status" value="1"/>
</dbReference>
<evidence type="ECO:0000256" key="5">
    <source>
        <dbReference type="ARBA" id="ARBA00022825"/>
    </source>
</evidence>
<name>A0A6J1LS99_DROHY</name>
<evidence type="ECO:0000256" key="2">
    <source>
        <dbReference type="ARBA" id="ARBA00022723"/>
    </source>
</evidence>
<dbReference type="PANTHER" id="PTHR24252">
    <property type="entry name" value="ACROSIN-RELATED"/>
    <property type="match status" value="1"/>
</dbReference>
<dbReference type="AlphaFoldDB" id="A0A6J1LS99"/>
<dbReference type="GeneID" id="111598264"/>
<keyword evidence="9" id="KW-0325">Glycoprotein</keyword>
<evidence type="ECO:0000256" key="8">
    <source>
        <dbReference type="ARBA" id="ARBA00023157"/>
    </source>
</evidence>